<proteinExistence type="predicted"/>
<keyword evidence="2" id="KW-1185">Reference proteome</keyword>
<dbReference type="Proteomes" id="UP000191931">
    <property type="component" value="Unassembled WGS sequence"/>
</dbReference>
<dbReference type="InterPro" id="IPR058690">
    <property type="entry name" value="BrxE"/>
</dbReference>
<dbReference type="NCBIfam" id="NF033447">
    <property type="entry name" value="BrxE_fam"/>
    <property type="match status" value="1"/>
</dbReference>
<dbReference type="STRING" id="1246637.MTBBW1_1040024"/>
<evidence type="ECO:0008006" key="3">
    <source>
        <dbReference type="Google" id="ProtNLM"/>
    </source>
</evidence>
<name>A0A1W1H543_9BACT</name>
<dbReference type="AlphaFoldDB" id="A0A1W1H543"/>
<dbReference type="EMBL" id="FWEV01000007">
    <property type="protein sequence ID" value="SLM27567.1"/>
    <property type="molecule type" value="Genomic_DNA"/>
</dbReference>
<dbReference type="Pfam" id="PF26412">
    <property type="entry name" value="BrxE"/>
    <property type="match status" value="1"/>
</dbReference>
<dbReference type="RefSeq" id="WP_080804001.1">
    <property type="nucleotide sequence ID" value="NZ_LT828545.1"/>
</dbReference>
<protein>
    <recommendedName>
        <fullName evidence="3">BrxE family protein</fullName>
    </recommendedName>
</protein>
<organism evidence="1 2">
    <name type="scientific">Desulfamplus magnetovallimortis</name>
    <dbReference type="NCBI Taxonomy" id="1246637"/>
    <lineage>
        <taxon>Bacteria</taxon>
        <taxon>Pseudomonadati</taxon>
        <taxon>Thermodesulfobacteriota</taxon>
        <taxon>Desulfobacteria</taxon>
        <taxon>Desulfobacterales</taxon>
        <taxon>Desulfobacteraceae</taxon>
        <taxon>Desulfamplus</taxon>
    </lineage>
</organism>
<gene>
    <name evidence="1" type="ORF">MTBBW1_1040024</name>
</gene>
<dbReference type="OrthoDB" id="8566355at2"/>
<sequence>MSTNKIKSIATLRILTGYLGEKGQANWWSSSFFSPTSSSFLNPVFGKTSFIAQYQGVKEAAARVHDEHIGVGEVYHLFRLPENIELSLFQLLHDGAFVSEIKEAIVDKESAEHALSDFIASSSQIQGCSQIKEGPVLMGTIDDFFMEESGQKSDQDSLHDIANLYHCAFLNKVQVIPYFRTVN</sequence>
<evidence type="ECO:0000313" key="2">
    <source>
        <dbReference type="Proteomes" id="UP000191931"/>
    </source>
</evidence>
<accession>A0A1W1H543</accession>
<evidence type="ECO:0000313" key="1">
    <source>
        <dbReference type="EMBL" id="SLM27567.1"/>
    </source>
</evidence>
<reference evidence="1 2" key="1">
    <citation type="submission" date="2017-03" db="EMBL/GenBank/DDBJ databases">
        <authorList>
            <person name="Afonso C.L."/>
            <person name="Miller P.J."/>
            <person name="Scott M.A."/>
            <person name="Spackman E."/>
            <person name="Goraichik I."/>
            <person name="Dimitrov K.M."/>
            <person name="Suarez D.L."/>
            <person name="Swayne D.E."/>
        </authorList>
    </citation>
    <scope>NUCLEOTIDE SEQUENCE [LARGE SCALE GENOMIC DNA]</scope>
    <source>
        <strain evidence="1">PRJEB14757</strain>
    </source>
</reference>